<dbReference type="Pfam" id="PF07714">
    <property type="entry name" value="PK_Tyr_Ser-Thr"/>
    <property type="match status" value="1"/>
</dbReference>
<dbReference type="SUPFAM" id="SSF56112">
    <property type="entry name" value="Protein kinase-like (PK-like)"/>
    <property type="match status" value="1"/>
</dbReference>
<keyword evidence="5 9" id="KW-0067">ATP-binding</keyword>
<evidence type="ECO:0000256" key="7">
    <source>
        <dbReference type="ARBA" id="ARBA00023170"/>
    </source>
</evidence>
<dbReference type="SUPFAM" id="SSF57184">
    <property type="entry name" value="Growth factor receptor domain"/>
    <property type="match status" value="1"/>
</dbReference>
<dbReference type="GO" id="GO:0043235">
    <property type="term" value="C:receptor complex"/>
    <property type="evidence" value="ECO:0007669"/>
    <property type="project" value="TreeGrafter"/>
</dbReference>
<dbReference type="InterPro" id="IPR020635">
    <property type="entry name" value="Tyr_kinase_cat_dom"/>
</dbReference>
<dbReference type="Gene3D" id="2.10.50.10">
    <property type="entry name" value="Tumor Necrosis Factor Receptor, subunit A, domain 2"/>
    <property type="match status" value="1"/>
</dbReference>
<dbReference type="Gene3D" id="2.60.40.1770">
    <property type="entry name" value="ephrin a2 ectodomain"/>
    <property type="match status" value="1"/>
</dbReference>
<feature type="compositionally biased region" description="Acidic residues" evidence="10">
    <location>
        <begin position="896"/>
        <end position="908"/>
    </location>
</feature>
<dbReference type="InterPro" id="IPR011009">
    <property type="entry name" value="Kinase-like_dom_sf"/>
</dbReference>
<comment type="caution">
    <text evidence="14">The sequence shown here is derived from an EMBL/GenBank/DDBJ whole genome shotgun (WGS) entry which is preliminary data.</text>
</comment>
<name>A0A2B4SY14_STYPI</name>
<keyword evidence="7 14" id="KW-0675">Receptor</keyword>
<gene>
    <name evidence="14" type="primary">RET</name>
    <name evidence="14" type="ORF">AWC38_SpisGene1955</name>
</gene>
<dbReference type="SMART" id="SM01411">
    <property type="entry name" value="Ephrin_rec_like"/>
    <property type="match status" value="1"/>
</dbReference>
<feature type="binding site" evidence="9">
    <location>
        <position position="587"/>
    </location>
    <ligand>
        <name>ATP</name>
        <dbReference type="ChEBI" id="CHEBI:30616"/>
    </ligand>
</feature>
<keyword evidence="2" id="KW-0808">Transferase</keyword>
<dbReference type="GO" id="GO:0005524">
    <property type="term" value="F:ATP binding"/>
    <property type="evidence" value="ECO:0007669"/>
    <property type="project" value="UniProtKB-UniRule"/>
</dbReference>
<evidence type="ECO:0000256" key="3">
    <source>
        <dbReference type="ARBA" id="ARBA00022741"/>
    </source>
</evidence>
<dbReference type="SMART" id="SM00615">
    <property type="entry name" value="EPH_lbd"/>
    <property type="match status" value="1"/>
</dbReference>
<dbReference type="STRING" id="50429.A0A2B4SY14"/>
<sequence>MTKTPPVGTPKRVVEKRKTGEILVEEPSSHWYWTTFQESKTGAGWNRPSTRSPVYTVCDFSNKNEEPKNWLRSDYINIKDATRIDLEVAYTLRNYPSANACPFYRTNFSIHSYHSSYKLDPNPDPTKVKFQKETVITPKTLPASNELTTDTFYGSIVRKAKGIYLAILDQGACLTIRKFVVRYRFCSETFASLVKFPRTVAPVNDLNSTKQEGECADPNSHQRNNRRSFGVCLSNGEWNITDNSSCLCNYGYELTSEFSDSLACKECQRGFYKDSVGNTKCLPCPVNSASNSDRTGCKCKEGYYRSSNVADCEVIRINVINITMVIISESCIDGEFDQSSLLTKLEEAVKEGFLGRFAGFKSVLLKSGIGCGSINVDLTLIFNSKIKEHDVITVLLNASEDGRLGYFSLSAINGERSHVDLEIGKTKGGTTPPGGATGIIDSPVVGLIAALAVAAGLVVFFVWKSRKRNSRNSNGKRERTNGKTTEEIELADTGLEIAEPPRNQQYMGLNERGPSSTMLDARQANCPQPAQPVNEYTSLYSSPCCWEIPTEHVNIEKVIGEGAFAQVARATVKSLQERPMETLVAVKMLKGPLMVLIEYVPYGDLLGYLRKSRGLNDTYFIDPDKKPQTSLTSEQLMKFAWQVADGMSYLSSIPIIHRDLAARNVLVGEGETCKVTDFGLARDVQKDNIYQMKSKGRVPLKWTSIEALLYGKYSTKSDVWSYGVLLYEIFTIGGSPYPRMDHGIKIAKLLEEGYRMPKPQHVDDKLYEIMTNCWKDDPNLRPSFQNLRNELKKMEKQHKGLINLKKYNDLLYVNVDDIAKQVVYLTENHPYIEVKEKVNTIKPFLDNTFKLKRKDLKDRQHTSSSLANGSRSSSYGTTLPHLKDTSLKYSSPSLSDELEEEFEEEYIL</sequence>
<protein>
    <submittedName>
        <fullName evidence="14">Proto-oncogene tyrosine-protein kinase receptor Ret</fullName>
    </submittedName>
</protein>
<dbReference type="Pfam" id="PF07699">
    <property type="entry name" value="Ephrin_rec_like"/>
    <property type="match status" value="1"/>
</dbReference>
<dbReference type="InterPro" id="IPR017441">
    <property type="entry name" value="Protein_kinase_ATP_BS"/>
</dbReference>
<comment type="subcellular location">
    <subcellularLocation>
        <location evidence="1">Membrane</location>
        <topology evidence="1">Single-pass type I membrane protein</topology>
    </subcellularLocation>
</comment>
<dbReference type="EMBL" id="LSMT01000014">
    <property type="protein sequence ID" value="PFX33275.1"/>
    <property type="molecule type" value="Genomic_DNA"/>
</dbReference>
<feature type="domain" description="Eph LBD" evidence="13">
    <location>
        <begin position="1"/>
        <end position="191"/>
    </location>
</feature>
<evidence type="ECO:0000256" key="11">
    <source>
        <dbReference type="SAM" id="Phobius"/>
    </source>
</evidence>
<evidence type="ECO:0000256" key="6">
    <source>
        <dbReference type="ARBA" id="ARBA00023137"/>
    </source>
</evidence>
<dbReference type="PRINTS" id="PR00109">
    <property type="entry name" value="TYRKINASE"/>
</dbReference>
<dbReference type="InterPro" id="IPR011641">
    <property type="entry name" value="Tyr-kin_ephrin_A/B_rcpt-like"/>
</dbReference>
<dbReference type="InterPro" id="IPR050122">
    <property type="entry name" value="RTK"/>
</dbReference>
<dbReference type="GO" id="GO:0004714">
    <property type="term" value="F:transmembrane receptor protein tyrosine kinase activity"/>
    <property type="evidence" value="ECO:0007669"/>
    <property type="project" value="UniProtKB-EC"/>
</dbReference>
<keyword evidence="6" id="KW-0829">Tyrosine-protein kinase</keyword>
<dbReference type="Gene3D" id="3.30.200.20">
    <property type="entry name" value="Phosphorylase Kinase, domain 1"/>
    <property type="match status" value="1"/>
</dbReference>
<dbReference type="PROSITE" id="PS50011">
    <property type="entry name" value="PROTEIN_KINASE_DOM"/>
    <property type="match status" value="1"/>
</dbReference>
<evidence type="ECO:0000259" key="12">
    <source>
        <dbReference type="PROSITE" id="PS50011"/>
    </source>
</evidence>
<dbReference type="CDD" id="cd00192">
    <property type="entry name" value="PTKc"/>
    <property type="match status" value="1"/>
</dbReference>
<evidence type="ECO:0000256" key="9">
    <source>
        <dbReference type="PROSITE-ProRule" id="PRU10141"/>
    </source>
</evidence>
<evidence type="ECO:0000256" key="8">
    <source>
        <dbReference type="ARBA" id="ARBA00051243"/>
    </source>
</evidence>
<dbReference type="Gene3D" id="1.10.510.10">
    <property type="entry name" value="Transferase(Phosphotransferase) domain 1"/>
    <property type="match status" value="1"/>
</dbReference>
<keyword evidence="11" id="KW-0472">Membrane</keyword>
<proteinExistence type="predicted"/>
<dbReference type="PROSITE" id="PS00109">
    <property type="entry name" value="PROTEIN_KINASE_TYR"/>
    <property type="match status" value="1"/>
</dbReference>
<comment type="catalytic activity">
    <reaction evidence="8">
        <text>L-tyrosyl-[protein] + ATP = O-phospho-L-tyrosyl-[protein] + ADP + H(+)</text>
        <dbReference type="Rhea" id="RHEA:10596"/>
        <dbReference type="Rhea" id="RHEA-COMP:10136"/>
        <dbReference type="Rhea" id="RHEA-COMP:20101"/>
        <dbReference type="ChEBI" id="CHEBI:15378"/>
        <dbReference type="ChEBI" id="CHEBI:30616"/>
        <dbReference type="ChEBI" id="CHEBI:46858"/>
        <dbReference type="ChEBI" id="CHEBI:61978"/>
        <dbReference type="ChEBI" id="CHEBI:456216"/>
        <dbReference type="EC" id="2.7.10.1"/>
    </reaction>
</comment>
<evidence type="ECO:0000256" key="1">
    <source>
        <dbReference type="ARBA" id="ARBA00004479"/>
    </source>
</evidence>
<dbReference type="PROSITE" id="PS51550">
    <property type="entry name" value="EPH_LBD"/>
    <property type="match status" value="1"/>
</dbReference>
<reference evidence="15" key="1">
    <citation type="journal article" date="2017" name="bioRxiv">
        <title>Comparative analysis of the genomes of Stylophora pistillata and Acropora digitifera provides evidence for extensive differences between species of corals.</title>
        <authorList>
            <person name="Voolstra C.R."/>
            <person name="Li Y."/>
            <person name="Liew Y.J."/>
            <person name="Baumgarten S."/>
            <person name="Zoccola D."/>
            <person name="Flot J.-F."/>
            <person name="Tambutte S."/>
            <person name="Allemand D."/>
            <person name="Aranda M."/>
        </authorList>
    </citation>
    <scope>NUCLEOTIDE SEQUENCE [LARGE SCALE GENOMIC DNA]</scope>
</reference>
<dbReference type="SMART" id="SM00219">
    <property type="entry name" value="TyrKc"/>
    <property type="match status" value="1"/>
</dbReference>
<keyword evidence="4 14" id="KW-0418">Kinase</keyword>
<feature type="region of interest" description="Disordered" evidence="10">
    <location>
        <begin position="856"/>
        <end position="908"/>
    </location>
</feature>
<accession>A0A2B4SY14</accession>
<dbReference type="InterPro" id="IPR001090">
    <property type="entry name" value="Ephrin_rcpt_lig-bd_dom"/>
</dbReference>
<dbReference type="PROSITE" id="PS00107">
    <property type="entry name" value="PROTEIN_KINASE_ATP"/>
    <property type="match status" value="1"/>
</dbReference>
<evidence type="ECO:0000259" key="13">
    <source>
        <dbReference type="PROSITE" id="PS51550"/>
    </source>
</evidence>
<dbReference type="GO" id="GO:0007169">
    <property type="term" value="P:cell surface receptor protein tyrosine kinase signaling pathway"/>
    <property type="evidence" value="ECO:0007669"/>
    <property type="project" value="TreeGrafter"/>
</dbReference>
<dbReference type="OrthoDB" id="206748at2759"/>
<evidence type="ECO:0000256" key="10">
    <source>
        <dbReference type="SAM" id="MobiDB-lite"/>
    </source>
</evidence>
<feature type="compositionally biased region" description="Low complexity" evidence="10">
    <location>
        <begin position="863"/>
        <end position="874"/>
    </location>
</feature>
<feature type="transmembrane region" description="Helical" evidence="11">
    <location>
        <begin position="444"/>
        <end position="463"/>
    </location>
</feature>
<evidence type="ECO:0000256" key="5">
    <source>
        <dbReference type="ARBA" id="ARBA00022840"/>
    </source>
</evidence>
<dbReference type="InterPro" id="IPR008266">
    <property type="entry name" value="Tyr_kinase_AS"/>
</dbReference>
<dbReference type="InterPro" id="IPR009030">
    <property type="entry name" value="Growth_fac_rcpt_cys_sf"/>
</dbReference>
<keyword evidence="11" id="KW-0812">Transmembrane</keyword>
<dbReference type="InterPro" id="IPR001245">
    <property type="entry name" value="Ser-Thr/Tyr_kinase_cat_dom"/>
</dbReference>
<evidence type="ECO:0000313" key="14">
    <source>
        <dbReference type="EMBL" id="PFX33275.1"/>
    </source>
</evidence>
<feature type="domain" description="Protein kinase" evidence="12">
    <location>
        <begin position="463"/>
        <end position="801"/>
    </location>
</feature>
<dbReference type="AlphaFoldDB" id="A0A2B4SY14"/>
<dbReference type="Gene3D" id="2.60.120.260">
    <property type="entry name" value="Galactose-binding domain-like"/>
    <property type="match status" value="1"/>
</dbReference>
<dbReference type="GO" id="GO:0005886">
    <property type="term" value="C:plasma membrane"/>
    <property type="evidence" value="ECO:0007669"/>
    <property type="project" value="TreeGrafter"/>
</dbReference>
<dbReference type="PANTHER" id="PTHR24416">
    <property type="entry name" value="TYROSINE-PROTEIN KINASE RECEPTOR"/>
    <property type="match status" value="1"/>
</dbReference>
<dbReference type="PANTHER" id="PTHR24416:SF621">
    <property type="entry name" value="TYROSINE KINASE RECEPTOR CAD96CA"/>
    <property type="match status" value="1"/>
</dbReference>
<dbReference type="Proteomes" id="UP000225706">
    <property type="component" value="Unassembled WGS sequence"/>
</dbReference>
<keyword evidence="11" id="KW-1133">Transmembrane helix</keyword>
<keyword evidence="15" id="KW-1185">Reference proteome</keyword>
<dbReference type="FunFam" id="1.10.510.10:FF:000554">
    <property type="entry name" value="Predicted protein"/>
    <property type="match status" value="1"/>
</dbReference>
<evidence type="ECO:0000256" key="4">
    <source>
        <dbReference type="ARBA" id="ARBA00022777"/>
    </source>
</evidence>
<dbReference type="SUPFAM" id="SSF49785">
    <property type="entry name" value="Galactose-binding domain-like"/>
    <property type="match status" value="1"/>
</dbReference>
<organism evidence="14 15">
    <name type="scientific">Stylophora pistillata</name>
    <name type="common">Smooth cauliflower coral</name>
    <dbReference type="NCBI Taxonomy" id="50429"/>
    <lineage>
        <taxon>Eukaryota</taxon>
        <taxon>Metazoa</taxon>
        <taxon>Cnidaria</taxon>
        <taxon>Anthozoa</taxon>
        <taxon>Hexacorallia</taxon>
        <taxon>Scleractinia</taxon>
        <taxon>Astrocoeniina</taxon>
        <taxon>Pocilloporidae</taxon>
        <taxon>Stylophora</taxon>
    </lineage>
</organism>
<evidence type="ECO:0000256" key="2">
    <source>
        <dbReference type="ARBA" id="ARBA00022679"/>
    </source>
</evidence>
<keyword evidence="3 9" id="KW-0547">Nucleotide-binding</keyword>
<dbReference type="InterPro" id="IPR008979">
    <property type="entry name" value="Galactose-bd-like_sf"/>
</dbReference>
<dbReference type="Pfam" id="PF01404">
    <property type="entry name" value="Ephrin_lbd"/>
    <property type="match status" value="1"/>
</dbReference>
<evidence type="ECO:0000313" key="15">
    <source>
        <dbReference type="Proteomes" id="UP000225706"/>
    </source>
</evidence>
<dbReference type="InterPro" id="IPR000719">
    <property type="entry name" value="Prot_kinase_dom"/>
</dbReference>